<protein>
    <submittedName>
        <fullName evidence="5">Fermitin family homolog 1 isoform X3</fullName>
    </submittedName>
</protein>
<dbReference type="SMART" id="SM00295">
    <property type="entry name" value="B41"/>
    <property type="match status" value="1"/>
</dbReference>
<sequence>MLSSSDFTPASWELVVRVDHPNSEEQRDITLRVSGDLHVGGVMLKLVEEINIAQDWSDFALWWEQKHCWLLKTHWTLDKCGVQADARLLFTPQHKMLRLRLPNLKTVRMRISFSAVVFRAISDICRALNIRRSEELSLLKPSGDYIKKKKKKDKNNKEPVIEDILNLESSPTSSGSPGSAGLYSKTMTPTYDPINGMPVSSTVTWFGDSPLAGQSCSILAFSQPPQSPEALADMFQPRSLVEKAKLNTGWLDSSRSLMEQGIQEDEQLLLRFKYYSFFDLNPKYDAVRINQLYEQARWAILLEEIDCTEEEMLIFAALQYHISKLSLSTESQDFTNESEVDEVEAALSNLEVTLEGRKSNSTLEDITDIPKLTDNLKLFRPKKLVLKGFKQYWFVFKDTSIAYFKNKDLEQGEPVEKLNLRGCEVVPDVNVAGRKFGIKLLIPIADGMNEVYLRCDHENQYARWMAACILASKGKTMADSSYQPEVLNILSFLRMKNRNSSSEVASSLESMDMNPECFVSPRCAKKHKSKQLAARVLEAHQNVAQMSLIEAKLRFIQAWQSLPEFGLTYYLVSAGDGTQDLAHPRQVLCH</sequence>
<dbReference type="Gene3D" id="3.10.20.90">
    <property type="entry name" value="Phosphatidylinositol 3-kinase Catalytic Subunit, Chain A, domain 1"/>
    <property type="match status" value="2"/>
</dbReference>
<dbReference type="SUPFAM" id="SSF47031">
    <property type="entry name" value="Second domain of FERM"/>
    <property type="match status" value="2"/>
</dbReference>
<dbReference type="GO" id="GO:0005925">
    <property type="term" value="C:focal adhesion"/>
    <property type="evidence" value="ECO:0007669"/>
    <property type="project" value="TreeGrafter"/>
</dbReference>
<reference evidence="5" key="1">
    <citation type="submission" date="2025-08" db="UniProtKB">
        <authorList>
            <consortium name="RefSeq"/>
        </authorList>
    </citation>
    <scope>IDENTIFICATION</scope>
</reference>
<dbReference type="InterPro" id="IPR019749">
    <property type="entry name" value="Band_41_domain"/>
</dbReference>
<dbReference type="FunFam" id="3.10.20.90:FF:000035">
    <property type="entry name" value="Fermitin family homolog 2 (Drosophila)"/>
    <property type="match status" value="1"/>
</dbReference>
<dbReference type="CDD" id="cd01237">
    <property type="entry name" value="PH_fermitin"/>
    <property type="match status" value="1"/>
</dbReference>
<dbReference type="PANTHER" id="PTHR16160">
    <property type="entry name" value="FERMITIN 2-RELATED"/>
    <property type="match status" value="1"/>
</dbReference>
<keyword evidence="2" id="KW-0130">Cell adhesion</keyword>
<dbReference type="RefSeq" id="XP_012926182.1">
    <property type="nucleotide sequence ID" value="XM_013070728.2"/>
</dbReference>
<dbReference type="InterPro" id="IPR011993">
    <property type="entry name" value="PH-like_dom_sf"/>
</dbReference>
<dbReference type="InterPro" id="IPR037843">
    <property type="entry name" value="Kindlin/fermitin"/>
</dbReference>
<dbReference type="PANTHER" id="PTHR16160:SF12">
    <property type="entry name" value="FERMITIN FAMILY HOMOLOG 1"/>
    <property type="match status" value="1"/>
</dbReference>
<dbReference type="GO" id="GO:0007160">
    <property type="term" value="P:cell-matrix adhesion"/>
    <property type="evidence" value="ECO:0007669"/>
    <property type="project" value="TreeGrafter"/>
</dbReference>
<evidence type="ECO:0000256" key="2">
    <source>
        <dbReference type="ARBA" id="ARBA00022889"/>
    </source>
</evidence>
<dbReference type="InterPro" id="IPR001849">
    <property type="entry name" value="PH_domain"/>
</dbReference>
<accession>A0AAX6QUI2</accession>
<evidence type="ECO:0000313" key="5">
    <source>
        <dbReference type="RefSeq" id="XP_012926182.1"/>
    </source>
</evidence>
<keyword evidence="4" id="KW-1185">Reference proteome</keyword>
<dbReference type="CDD" id="cd17180">
    <property type="entry name" value="FERM_F0_KIND1"/>
    <property type="match status" value="1"/>
</dbReference>
<dbReference type="SMART" id="SM00233">
    <property type="entry name" value="PH"/>
    <property type="match status" value="1"/>
</dbReference>
<name>A0AAX6QUI2_HETGA</name>
<comment type="similarity">
    <text evidence="1">Belongs to the kindlin family.</text>
</comment>
<dbReference type="AlphaFoldDB" id="A0AAX6QUI2"/>
<dbReference type="Pfam" id="PF18124">
    <property type="entry name" value="Kindlin_2_N"/>
    <property type="match status" value="1"/>
</dbReference>
<evidence type="ECO:0000259" key="3">
    <source>
        <dbReference type="PROSITE" id="PS50003"/>
    </source>
</evidence>
<dbReference type="Pfam" id="PF00373">
    <property type="entry name" value="FERM_M"/>
    <property type="match status" value="2"/>
</dbReference>
<dbReference type="InterPro" id="IPR019748">
    <property type="entry name" value="FERM_central"/>
</dbReference>
<dbReference type="GeneID" id="101721311"/>
<dbReference type="GO" id="GO:0007229">
    <property type="term" value="P:integrin-mediated signaling pathway"/>
    <property type="evidence" value="ECO:0007669"/>
    <property type="project" value="InterPro"/>
</dbReference>
<dbReference type="CTD" id="55612"/>
<dbReference type="InterPro" id="IPR035963">
    <property type="entry name" value="FERM_2"/>
</dbReference>
<feature type="domain" description="PH" evidence="3">
    <location>
        <begin position="377"/>
        <end position="473"/>
    </location>
</feature>
<dbReference type="Gene3D" id="2.30.29.30">
    <property type="entry name" value="Pleckstrin-homology domain (PH domain)/Phosphotyrosine-binding domain (PTB)"/>
    <property type="match status" value="1"/>
</dbReference>
<organism evidence="4 5">
    <name type="scientific">Heterocephalus glaber</name>
    <name type="common">Naked mole rat</name>
    <dbReference type="NCBI Taxonomy" id="10181"/>
    <lineage>
        <taxon>Eukaryota</taxon>
        <taxon>Metazoa</taxon>
        <taxon>Chordata</taxon>
        <taxon>Craniata</taxon>
        <taxon>Vertebrata</taxon>
        <taxon>Euteleostomi</taxon>
        <taxon>Mammalia</taxon>
        <taxon>Eutheria</taxon>
        <taxon>Euarchontoglires</taxon>
        <taxon>Glires</taxon>
        <taxon>Rodentia</taxon>
        <taxon>Hystricomorpha</taxon>
        <taxon>Bathyergidae</taxon>
        <taxon>Heterocephalus</taxon>
    </lineage>
</organism>
<dbReference type="Proteomes" id="UP000694906">
    <property type="component" value="Unplaced"/>
</dbReference>
<dbReference type="FunFam" id="2.30.29.30:FF:000057">
    <property type="entry name" value="Fermitin family homolog 2 (Drosophila)"/>
    <property type="match status" value="1"/>
</dbReference>
<evidence type="ECO:0000256" key="1">
    <source>
        <dbReference type="ARBA" id="ARBA00008052"/>
    </source>
</evidence>
<proteinExistence type="inferred from homology"/>
<gene>
    <name evidence="5" type="primary">Fermt1</name>
</gene>
<dbReference type="InterPro" id="IPR040790">
    <property type="entry name" value="Kindlin_2_N"/>
</dbReference>
<dbReference type="GO" id="GO:0005178">
    <property type="term" value="F:integrin binding"/>
    <property type="evidence" value="ECO:0007669"/>
    <property type="project" value="TreeGrafter"/>
</dbReference>
<dbReference type="PROSITE" id="PS50003">
    <property type="entry name" value="PH_DOMAIN"/>
    <property type="match status" value="1"/>
</dbReference>
<dbReference type="SUPFAM" id="SSF50729">
    <property type="entry name" value="PH domain-like"/>
    <property type="match status" value="1"/>
</dbReference>
<dbReference type="InterPro" id="IPR037837">
    <property type="entry name" value="PH_Kindlin/fermitin"/>
</dbReference>
<dbReference type="CDD" id="cd14473">
    <property type="entry name" value="FERM_B-lobe"/>
    <property type="match status" value="2"/>
</dbReference>
<evidence type="ECO:0000313" key="4">
    <source>
        <dbReference type="Proteomes" id="UP000694906"/>
    </source>
</evidence>